<dbReference type="Pfam" id="PF12796">
    <property type="entry name" value="Ank_2"/>
    <property type="match status" value="1"/>
</dbReference>
<dbReference type="InterPro" id="IPR036852">
    <property type="entry name" value="Peptidase_S8/S53_dom_sf"/>
</dbReference>
<dbReference type="PROSITE" id="PS50088">
    <property type="entry name" value="ANK_REPEAT"/>
    <property type="match status" value="3"/>
</dbReference>
<dbReference type="EMBL" id="JAADYS010001798">
    <property type="protein sequence ID" value="KAF4461013.1"/>
    <property type="molecule type" value="Genomic_DNA"/>
</dbReference>
<reference evidence="4 5" key="1">
    <citation type="submission" date="2020-01" db="EMBL/GenBank/DDBJ databases">
        <title>Identification and distribution of gene clusters putatively required for synthesis of sphingolipid metabolism inhibitors in phylogenetically diverse species of the filamentous fungus Fusarium.</title>
        <authorList>
            <person name="Kim H.-S."/>
            <person name="Busman M."/>
            <person name="Brown D.W."/>
            <person name="Divon H."/>
            <person name="Uhlig S."/>
            <person name="Proctor R.H."/>
        </authorList>
    </citation>
    <scope>NUCLEOTIDE SEQUENCE [LARGE SCALE GENOMIC DNA]</scope>
    <source>
        <strain evidence="4 5">NRRL 20459</strain>
    </source>
</reference>
<organism evidence="4 5">
    <name type="scientific">Fusarium albosuccineum</name>
    <dbReference type="NCBI Taxonomy" id="1237068"/>
    <lineage>
        <taxon>Eukaryota</taxon>
        <taxon>Fungi</taxon>
        <taxon>Dikarya</taxon>
        <taxon>Ascomycota</taxon>
        <taxon>Pezizomycotina</taxon>
        <taxon>Sordariomycetes</taxon>
        <taxon>Hypocreomycetidae</taxon>
        <taxon>Hypocreales</taxon>
        <taxon>Nectriaceae</taxon>
        <taxon>Fusarium</taxon>
        <taxon>Fusarium decemcellulare species complex</taxon>
    </lineage>
</organism>
<dbReference type="SUPFAM" id="SSF52743">
    <property type="entry name" value="Subtilisin-like"/>
    <property type="match status" value="1"/>
</dbReference>
<evidence type="ECO:0000256" key="2">
    <source>
        <dbReference type="ARBA" id="ARBA00023043"/>
    </source>
</evidence>
<keyword evidence="2 3" id="KW-0040">ANK repeat</keyword>
<feature type="repeat" description="ANK" evidence="3">
    <location>
        <begin position="466"/>
        <end position="498"/>
    </location>
</feature>
<keyword evidence="1" id="KW-0677">Repeat</keyword>
<protein>
    <submittedName>
        <fullName evidence="4">Ankyrin repeat domain-containing 28</fullName>
    </submittedName>
</protein>
<dbReference type="InterPro" id="IPR002110">
    <property type="entry name" value="Ankyrin_rpt"/>
</dbReference>
<dbReference type="GO" id="GO:0004252">
    <property type="term" value="F:serine-type endopeptidase activity"/>
    <property type="evidence" value="ECO:0007669"/>
    <property type="project" value="InterPro"/>
</dbReference>
<feature type="repeat" description="ANK" evidence="3">
    <location>
        <begin position="499"/>
        <end position="523"/>
    </location>
</feature>
<evidence type="ECO:0000256" key="3">
    <source>
        <dbReference type="PROSITE-ProRule" id="PRU00023"/>
    </source>
</evidence>
<evidence type="ECO:0000313" key="4">
    <source>
        <dbReference type="EMBL" id="KAF4461013.1"/>
    </source>
</evidence>
<comment type="caution">
    <text evidence="4">The sequence shown here is derived from an EMBL/GenBank/DDBJ whole genome shotgun (WGS) entry which is preliminary data.</text>
</comment>
<dbReference type="Pfam" id="PF00023">
    <property type="entry name" value="Ank"/>
    <property type="match status" value="1"/>
</dbReference>
<dbReference type="Gene3D" id="1.25.40.20">
    <property type="entry name" value="Ankyrin repeat-containing domain"/>
    <property type="match status" value="2"/>
</dbReference>
<dbReference type="AlphaFoldDB" id="A0A8H4P873"/>
<evidence type="ECO:0000256" key="1">
    <source>
        <dbReference type="ARBA" id="ARBA00022737"/>
    </source>
</evidence>
<dbReference type="InterPro" id="IPR036770">
    <property type="entry name" value="Ankyrin_rpt-contain_sf"/>
</dbReference>
<accession>A0A8H4P873</accession>
<dbReference type="GO" id="GO:0006508">
    <property type="term" value="P:proteolysis"/>
    <property type="evidence" value="ECO:0007669"/>
    <property type="project" value="InterPro"/>
</dbReference>
<evidence type="ECO:0000313" key="5">
    <source>
        <dbReference type="Proteomes" id="UP000554235"/>
    </source>
</evidence>
<name>A0A8H4P873_9HYPO</name>
<dbReference type="Proteomes" id="UP000554235">
    <property type="component" value="Unassembled WGS sequence"/>
</dbReference>
<dbReference type="CDD" id="cd00306">
    <property type="entry name" value="Peptidases_S8_S53"/>
    <property type="match status" value="1"/>
</dbReference>
<dbReference type="PROSITE" id="PS50297">
    <property type="entry name" value="ANK_REP_REGION"/>
    <property type="match status" value="3"/>
</dbReference>
<dbReference type="PANTHER" id="PTHR24171">
    <property type="entry name" value="ANKYRIN REPEAT DOMAIN-CONTAINING PROTEIN 39-RELATED"/>
    <property type="match status" value="1"/>
</dbReference>
<sequence>MSITRAALRAKRLDIKQNEIYRKTDDQFQPTVSNHELDWLVFRFGERDIKKDLRLNARDRQMNWLHYSWRFHGLAEVGERIVAYQLNSNVPPRGGRLGAVERLVAYRSRIAEVTASRLDLSDGSAFCPQFEVDSVMVRDTANKLVLAIQSAATNILTTSTTLKEEWTTAKHMSIAAKCCVGCTYFETEIVNGVPQSGWRSDLECTRRSNHTLLHLDRESCEPGSEGNYWKLEKQHDVEAILGLWTWSLKSSPKTSRNEELGLYQERRIVCWNNSPKVMGWRYWAGGYLKKPRENQMPWPDQSWNPFTEWKLGPGPKGHLSGREFHCRLFGWYTGETPPVSPGSQACPIWTLPTSSSLLSLCAHEVFGVVVKSLLEATQGIGQVDIMETAKGPRLRSQLMSDLVDVMVETELASRDEAVSCLLPLMVFEEFSAHRTPLWHAARNGHEVMVTELLAVAQFDRDLPDADGRSPLWQAATNGHHNVVELLLDYGVNPDSSDNTGMAPLASAAAHGHETVVQLLLEKGMADLELQDREGRTALSYAAAHGHELVVELLLEEEANAKILDIYGSNPQSRAVDNWHEGVVRLIRAKDYTADTSPRGDRQINDETKIRRVDWKNPALQSKMEKPIQWKDWVGDGDMTNPQAYGTINTRLALECSPKAEIYVARVLEGRRLDHETIARIPEAIEWAVTQWDVDIIVLPVRISSINKEVKAAIDIAYKKGKVIFTAAESMGFNSRRTFPANSPHVIGVHAVDGRGRDSGISLLPLRGDYNFSALGVAIKQSGPEDDQEGRYASCAGYAAVIAAGAAATILEFARFNLKLDLEAQTWLCSTEGVREMLRSMSTNVDGYNFIAPWTLFGDTSDHEYICDFIMMMVRKRKRASSRVPNPDP</sequence>
<dbReference type="Gene3D" id="3.40.50.200">
    <property type="entry name" value="Peptidase S8/S53 domain"/>
    <property type="match status" value="1"/>
</dbReference>
<dbReference type="OrthoDB" id="206201at2759"/>
<dbReference type="SMART" id="SM00248">
    <property type="entry name" value="ANK"/>
    <property type="match status" value="4"/>
</dbReference>
<gene>
    <name evidence="4" type="ORF">FALBO_12194</name>
</gene>
<proteinExistence type="predicted"/>
<feature type="repeat" description="ANK" evidence="3">
    <location>
        <begin position="533"/>
        <end position="565"/>
    </location>
</feature>
<dbReference type="SUPFAM" id="SSF48403">
    <property type="entry name" value="Ankyrin repeat"/>
    <property type="match status" value="1"/>
</dbReference>
<keyword evidence="5" id="KW-1185">Reference proteome</keyword>